<sequence>MSDERSRFDAIVARVVATMPDEDTRASIEKTLTERWERPPMEKLEQVLRRKLSINDARRILFLPEVDDFFDYAVAFSQRPPGCPPEHPLSKIQPLFMGMLYMVHREDERLMRAFVVRAGGLRTLVGLLADDNVYIVSQALDTLYSLTGLFDWHADPPSDRPLLQCMADLAHADVGFVRALEGCFENRFPGCSFRALTILAFWLGLIRFFFCKGRVLRLGPDVLDLLHRWSVRRDGVGEDELKLACALHDDFARFPLDDGAARSGDSSLTTERPENLELATAALPAAVQATPARAAGGVAGSAAVEPPLPSAPVPIAKAAGADAQHWSSDVLDELDD</sequence>
<dbReference type="OMA" id="EELYPWH"/>
<protein>
    <submittedName>
        <fullName evidence="1">Uncharacterized protein</fullName>
    </submittedName>
</protein>
<proteinExistence type="predicted"/>
<dbReference type="OrthoDB" id="199930at2759"/>
<dbReference type="EMBL" id="JAGTXO010000005">
    <property type="protein sequence ID" value="KAG8467777.1"/>
    <property type="molecule type" value="Genomic_DNA"/>
</dbReference>
<reference evidence="1" key="1">
    <citation type="submission" date="2021-05" db="EMBL/GenBank/DDBJ databases">
        <title>The genome of the haptophyte Pavlova lutheri (Diacronema luteri, Pavlovales) - a model for lipid biosynthesis in eukaryotic algae.</title>
        <authorList>
            <person name="Hulatt C.J."/>
            <person name="Posewitz M.C."/>
        </authorList>
    </citation>
    <scope>NUCLEOTIDE SEQUENCE</scope>
    <source>
        <strain evidence="1">NIVA-4/92</strain>
    </source>
</reference>
<gene>
    <name evidence="1" type="ORF">KFE25_006829</name>
</gene>
<name>A0A8J5XSU0_DIALT</name>
<dbReference type="Proteomes" id="UP000751190">
    <property type="component" value="Unassembled WGS sequence"/>
</dbReference>
<evidence type="ECO:0000313" key="2">
    <source>
        <dbReference type="Proteomes" id="UP000751190"/>
    </source>
</evidence>
<accession>A0A8J5XSU0</accession>
<dbReference type="AlphaFoldDB" id="A0A8J5XSU0"/>
<organism evidence="1 2">
    <name type="scientific">Diacronema lutheri</name>
    <name type="common">Unicellular marine alga</name>
    <name type="synonym">Monochrysis lutheri</name>
    <dbReference type="NCBI Taxonomy" id="2081491"/>
    <lineage>
        <taxon>Eukaryota</taxon>
        <taxon>Haptista</taxon>
        <taxon>Haptophyta</taxon>
        <taxon>Pavlovophyceae</taxon>
        <taxon>Pavlovales</taxon>
        <taxon>Pavlovaceae</taxon>
        <taxon>Diacronema</taxon>
    </lineage>
</organism>
<comment type="caution">
    <text evidence="1">The sequence shown here is derived from an EMBL/GenBank/DDBJ whole genome shotgun (WGS) entry which is preliminary data.</text>
</comment>
<dbReference type="Pfam" id="PF00514">
    <property type="entry name" value="Arm"/>
    <property type="match status" value="1"/>
</dbReference>
<evidence type="ECO:0000313" key="1">
    <source>
        <dbReference type="EMBL" id="KAG8467777.1"/>
    </source>
</evidence>
<dbReference type="InterPro" id="IPR000225">
    <property type="entry name" value="Armadillo"/>
</dbReference>
<keyword evidence="2" id="KW-1185">Reference proteome</keyword>